<keyword evidence="7" id="KW-1185">Reference proteome</keyword>
<dbReference type="NCBIfam" id="TIGR00756">
    <property type="entry name" value="PPR"/>
    <property type="match status" value="5"/>
</dbReference>
<dbReference type="OrthoDB" id="747253at2759"/>
<dbReference type="GO" id="GO:0003723">
    <property type="term" value="F:RNA binding"/>
    <property type="evidence" value="ECO:0007669"/>
    <property type="project" value="InterPro"/>
</dbReference>
<feature type="repeat" description="PPR" evidence="3">
    <location>
        <begin position="343"/>
        <end position="377"/>
    </location>
</feature>
<keyword evidence="2" id="KW-0677">Repeat</keyword>
<dbReference type="PROSITE" id="PS51375">
    <property type="entry name" value="PPR"/>
    <property type="match status" value="4"/>
</dbReference>
<proteinExistence type="inferred from homology"/>
<dbReference type="Pfam" id="PF14432">
    <property type="entry name" value="DYW_deaminase"/>
    <property type="match status" value="1"/>
</dbReference>
<evidence type="ECO:0000256" key="4">
    <source>
        <dbReference type="SAM" id="MobiDB-lite"/>
    </source>
</evidence>
<comment type="similarity">
    <text evidence="1">Belongs to the PPR family. PCMP-H subfamily.</text>
</comment>
<dbReference type="Pfam" id="PF20431">
    <property type="entry name" value="E_motif"/>
    <property type="match status" value="1"/>
</dbReference>
<gene>
    <name evidence="6" type="ORF">STAS_29941</name>
</gene>
<dbReference type="Pfam" id="PF01535">
    <property type="entry name" value="PPR"/>
    <property type="match status" value="2"/>
</dbReference>
<dbReference type="InterPro" id="IPR011990">
    <property type="entry name" value="TPR-like_helical_dom_sf"/>
</dbReference>
<dbReference type="SUPFAM" id="SSF48452">
    <property type="entry name" value="TPR-like"/>
    <property type="match status" value="1"/>
</dbReference>
<dbReference type="InterPro" id="IPR032867">
    <property type="entry name" value="DYW_dom"/>
</dbReference>
<dbReference type="FunFam" id="1.25.40.10:FF:000344">
    <property type="entry name" value="Pentatricopeptide repeat-containing protein"/>
    <property type="match status" value="1"/>
</dbReference>
<sequence>MLQGLLKEPSLGPPPPPNPLNISPIYPQNALNQLSFESNYRLICDHLAGSTRARNLIRGQSLHAHVVKSGFATIALVCNHLINFYSKLQRPHSSERIFRETPFKTPTTWSSIISCFSQNELPFHGLGHFKLMLKNKGMFPDDYILPCVIKSCAMIDDHRLGQSVYCLSVKIGFGESVYVGSSMVDMYAKCGMLGDARNMFDKMPEKNVVSWSGMIYGYAQMGEDEEALRLFKDAFCEGLEVNDFTYSSVIGVCGNSTLFELGKQLHALCLKTNYDRTSFVGSSLVSMYSKSGVIECSYKVFDEVLDKNLGSWNSMLIACAQHAHTEKVFELFEKMQKAGMKPNFITFLCMLYACSHAGRVNEGKRYFAMMKEFNIEPGSQHYGSMVDLLARAGKLDEALKVINEMPMQPTESTWGALLTGCQIHKNTELAGSVADQIFESGPVNPGLHVLLSNAYAAAGRYQEAAKVRKMLKDRGQKKETGLSWVEENNRVHTFSAGDRKHEMSDEIYRKLQELGEDMEKAGYVVDMSYMSKEVDNEEKRQAIKFHSERLAIAFALITFPAGRPIRVMKNLRVCGDCHVAIKFMSKCTGRVITATFVSLVNLFRMTVEFRIAYSESMELFEIARIALPAALALSADSIHRPLSYRIKHNNHDFRQINATTSVVAEENEGLSGDECEVI</sequence>
<dbReference type="AlphaFoldDB" id="A0A5A7R518"/>
<dbReference type="Gene3D" id="1.25.40.10">
    <property type="entry name" value="Tetratricopeptide repeat domain"/>
    <property type="match status" value="3"/>
</dbReference>
<feature type="repeat" description="PPR" evidence="3">
    <location>
        <begin position="308"/>
        <end position="342"/>
    </location>
</feature>
<evidence type="ECO:0000313" key="7">
    <source>
        <dbReference type="Proteomes" id="UP000325081"/>
    </source>
</evidence>
<comment type="caution">
    <text evidence="6">The sequence shown here is derived from an EMBL/GenBank/DDBJ whole genome shotgun (WGS) entry which is preliminary data.</text>
</comment>
<feature type="repeat" description="PPR" evidence="3">
    <location>
        <begin position="207"/>
        <end position="241"/>
    </location>
</feature>
<dbReference type="InterPro" id="IPR002885">
    <property type="entry name" value="PPR_rpt"/>
</dbReference>
<dbReference type="Proteomes" id="UP000325081">
    <property type="component" value="Unassembled WGS sequence"/>
</dbReference>
<protein>
    <submittedName>
        <fullName evidence="6">Pentatricopeptide repeat-containing protein</fullName>
    </submittedName>
</protein>
<dbReference type="GO" id="GO:0009451">
    <property type="term" value="P:RNA modification"/>
    <property type="evidence" value="ECO:0007669"/>
    <property type="project" value="InterPro"/>
</dbReference>
<dbReference type="FunFam" id="1.25.40.10:FF:000407">
    <property type="entry name" value="Putative pentatricopeptide repeat-containing protein"/>
    <property type="match status" value="1"/>
</dbReference>
<evidence type="ECO:0000256" key="1">
    <source>
        <dbReference type="ARBA" id="ARBA00006643"/>
    </source>
</evidence>
<dbReference type="EMBL" id="BKCP01010403">
    <property type="protein sequence ID" value="GER52496.1"/>
    <property type="molecule type" value="Genomic_DNA"/>
</dbReference>
<reference evidence="7" key="1">
    <citation type="journal article" date="2019" name="Curr. Biol.">
        <title>Genome Sequence of Striga asiatica Provides Insight into the Evolution of Plant Parasitism.</title>
        <authorList>
            <person name="Yoshida S."/>
            <person name="Kim S."/>
            <person name="Wafula E.K."/>
            <person name="Tanskanen J."/>
            <person name="Kim Y.M."/>
            <person name="Honaas L."/>
            <person name="Yang Z."/>
            <person name="Spallek T."/>
            <person name="Conn C.E."/>
            <person name="Ichihashi Y."/>
            <person name="Cheong K."/>
            <person name="Cui S."/>
            <person name="Der J.P."/>
            <person name="Gundlach H."/>
            <person name="Jiao Y."/>
            <person name="Hori C."/>
            <person name="Ishida J.K."/>
            <person name="Kasahara H."/>
            <person name="Kiba T."/>
            <person name="Kim M.S."/>
            <person name="Koo N."/>
            <person name="Laohavisit A."/>
            <person name="Lee Y.H."/>
            <person name="Lumba S."/>
            <person name="McCourt P."/>
            <person name="Mortimer J.C."/>
            <person name="Mutuku J.M."/>
            <person name="Nomura T."/>
            <person name="Sasaki-Sekimoto Y."/>
            <person name="Seto Y."/>
            <person name="Wang Y."/>
            <person name="Wakatake T."/>
            <person name="Sakakibara H."/>
            <person name="Demura T."/>
            <person name="Yamaguchi S."/>
            <person name="Yoneyama K."/>
            <person name="Manabe R.I."/>
            <person name="Nelson D.C."/>
            <person name="Schulman A.H."/>
            <person name="Timko M.P."/>
            <person name="dePamphilis C.W."/>
            <person name="Choi D."/>
            <person name="Shirasu K."/>
        </authorList>
    </citation>
    <scope>NUCLEOTIDE SEQUENCE [LARGE SCALE GENOMIC DNA]</scope>
    <source>
        <strain evidence="7">cv. UVA1</strain>
    </source>
</reference>
<dbReference type="GO" id="GO:0008270">
    <property type="term" value="F:zinc ion binding"/>
    <property type="evidence" value="ECO:0007669"/>
    <property type="project" value="InterPro"/>
</dbReference>
<dbReference type="InterPro" id="IPR046960">
    <property type="entry name" value="PPR_At4g14850-like_plant"/>
</dbReference>
<evidence type="ECO:0000313" key="6">
    <source>
        <dbReference type="EMBL" id="GER52496.1"/>
    </source>
</evidence>
<evidence type="ECO:0000256" key="3">
    <source>
        <dbReference type="PROSITE-ProRule" id="PRU00708"/>
    </source>
</evidence>
<feature type="region of interest" description="Disordered" evidence="4">
    <location>
        <begin position="1"/>
        <end position="23"/>
    </location>
</feature>
<dbReference type="PANTHER" id="PTHR47926:SF351">
    <property type="entry name" value="MITOCHONDRIAL RNAEDITING FACTOR 1"/>
    <property type="match status" value="1"/>
</dbReference>
<organism evidence="6 7">
    <name type="scientific">Striga asiatica</name>
    <name type="common">Asiatic witchweed</name>
    <name type="synonym">Buchnera asiatica</name>
    <dbReference type="NCBI Taxonomy" id="4170"/>
    <lineage>
        <taxon>Eukaryota</taxon>
        <taxon>Viridiplantae</taxon>
        <taxon>Streptophyta</taxon>
        <taxon>Embryophyta</taxon>
        <taxon>Tracheophyta</taxon>
        <taxon>Spermatophyta</taxon>
        <taxon>Magnoliopsida</taxon>
        <taxon>eudicotyledons</taxon>
        <taxon>Gunneridae</taxon>
        <taxon>Pentapetalae</taxon>
        <taxon>asterids</taxon>
        <taxon>lamiids</taxon>
        <taxon>Lamiales</taxon>
        <taxon>Orobanchaceae</taxon>
        <taxon>Buchnereae</taxon>
        <taxon>Striga</taxon>
    </lineage>
</organism>
<evidence type="ECO:0000259" key="5">
    <source>
        <dbReference type="Pfam" id="PF14432"/>
    </source>
</evidence>
<feature type="domain" description="DYW" evidence="5">
    <location>
        <begin position="522"/>
        <end position="592"/>
    </location>
</feature>
<feature type="repeat" description="PPR" evidence="3">
    <location>
        <begin position="378"/>
        <end position="412"/>
    </location>
</feature>
<accession>A0A5A7R518</accession>
<dbReference type="Pfam" id="PF13041">
    <property type="entry name" value="PPR_2"/>
    <property type="match status" value="2"/>
</dbReference>
<name>A0A5A7R518_STRAF</name>
<dbReference type="PANTHER" id="PTHR47926">
    <property type="entry name" value="PENTATRICOPEPTIDE REPEAT-CONTAINING PROTEIN"/>
    <property type="match status" value="1"/>
</dbReference>
<dbReference type="InterPro" id="IPR046848">
    <property type="entry name" value="E_motif"/>
</dbReference>
<evidence type="ECO:0000256" key="2">
    <source>
        <dbReference type="ARBA" id="ARBA00022737"/>
    </source>
</evidence>